<evidence type="ECO:0000313" key="1">
    <source>
        <dbReference type="EMBL" id="KAJ9087974.1"/>
    </source>
</evidence>
<gene>
    <name evidence="1" type="ORF">DSO57_1027751</name>
</gene>
<evidence type="ECO:0000313" key="2">
    <source>
        <dbReference type="Proteomes" id="UP001165960"/>
    </source>
</evidence>
<reference evidence="1" key="1">
    <citation type="submission" date="2022-04" db="EMBL/GenBank/DDBJ databases">
        <title>Genome of the entomopathogenic fungus Entomophthora muscae.</title>
        <authorList>
            <person name="Elya C."/>
            <person name="Lovett B.R."/>
            <person name="Lee E."/>
            <person name="Macias A.M."/>
            <person name="Hajek A.E."/>
            <person name="De Bivort B.L."/>
            <person name="Kasson M.T."/>
            <person name="De Fine Licht H.H."/>
            <person name="Stajich J.E."/>
        </authorList>
    </citation>
    <scope>NUCLEOTIDE SEQUENCE</scope>
    <source>
        <strain evidence="1">Berkeley</strain>
    </source>
</reference>
<organism evidence="1 2">
    <name type="scientific">Entomophthora muscae</name>
    <dbReference type="NCBI Taxonomy" id="34485"/>
    <lineage>
        <taxon>Eukaryota</taxon>
        <taxon>Fungi</taxon>
        <taxon>Fungi incertae sedis</taxon>
        <taxon>Zoopagomycota</taxon>
        <taxon>Entomophthoromycotina</taxon>
        <taxon>Entomophthoromycetes</taxon>
        <taxon>Entomophthorales</taxon>
        <taxon>Entomophthoraceae</taxon>
        <taxon>Entomophthora</taxon>
    </lineage>
</organism>
<keyword evidence="2" id="KW-1185">Reference proteome</keyword>
<sequence>MDGAIMVGIVCKRKDKKKHPVQKEVLKNPGGLDQAIDNKWVGAKHAKAPSEPLIGPHKTSNVRSESLGSKLMMKENPDIKPTKQAIWHFLIPKFIHDIAHLSAASGDFLTEVEPHHIITVPDINISCKTTRTTVVV</sequence>
<protein>
    <submittedName>
        <fullName evidence="1">Uncharacterized protein</fullName>
    </submittedName>
</protein>
<proteinExistence type="predicted"/>
<dbReference type="Proteomes" id="UP001165960">
    <property type="component" value="Unassembled WGS sequence"/>
</dbReference>
<dbReference type="EMBL" id="QTSX02000171">
    <property type="protein sequence ID" value="KAJ9087974.1"/>
    <property type="molecule type" value="Genomic_DNA"/>
</dbReference>
<comment type="caution">
    <text evidence="1">The sequence shown here is derived from an EMBL/GenBank/DDBJ whole genome shotgun (WGS) entry which is preliminary data.</text>
</comment>
<accession>A0ACC2UMH0</accession>
<name>A0ACC2UMH0_9FUNG</name>